<comment type="caution">
    <text evidence="1">The sequence shown here is derived from an EMBL/GenBank/DDBJ whole genome shotgun (WGS) entry which is preliminary data.</text>
</comment>
<dbReference type="AlphaFoldDB" id="A0A4V3D4J0"/>
<evidence type="ECO:0000313" key="2">
    <source>
        <dbReference type="Proteomes" id="UP000294575"/>
    </source>
</evidence>
<keyword evidence="2" id="KW-1185">Reference proteome</keyword>
<dbReference type="EMBL" id="SNYK01000014">
    <property type="protein sequence ID" value="TDQ36207.1"/>
    <property type="molecule type" value="Genomic_DNA"/>
</dbReference>
<dbReference type="Proteomes" id="UP000294575">
    <property type="component" value="Unassembled WGS sequence"/>
</dbReference>
<gene>
    <name evidence="1" type="ORF">DFQ45_11474</name>
</gene>
<evidence type="ECO:0000313" key="1">
    <source>
        <dbReference type="EMBL" id="TDQ36207.1"/>
    </source>
</evidence>
<reference evidence="1 2" key="1">
    <citation type="submission" date="2019-03" db="EMBL/GenBank/DDBJ databases">
        <title>Genomic Encyclopedia of Type Strains, Phase IV (KMG-IV): sequencing the most valuable type-strain genomes for metagenomic binning, comparative biology and taxonomic classification.</title>
        <authorList>
            <person name="Goeker M."/>
        </authorList>
    </citation>
    <scope>NUCLEOTIDE SEQUENCE [LARGE SCALE GENOMIC DNA]</scope>
    <source>
        <strain evidence="1 2">DSM 28679</strain>
    </source>
</reference>
<accession>A0A4V3D4J0</accession>
<proteinExistence type="predicted"/>
<protein>
    <submittedName>
        <fullName evidence="1">Uncharacterized protein</fullName>
    </submittedName>
</protein>
<organism evidence="1 2">
    <name type="scientific">Thiopseudomonas denitrificans</name>
    <dbReference type="NCBI Taxonomy" id="1501432"/>
    <lineage>
        <taxon>Bacteria</taxon>
        <taxon>Pseudomonadati</taxon>
        <taxon>Pseudomonadota</taxon>
        <taxon>Gammaproteobacteria</taxon>
        <taxon>Pseudomonadales</taxon>
        <taxon>Pseudomonadaceae</taxon>
        <taxon>Thiopseudomonas</taxon>
    </lineage>
</organism>
<sequence>MTKSYSLGKRANADFEDIFVYGVLIVRILRSQDVNLALTAETV</sequence>
<name>A0A4V3D4J0_9GAMM</name>